<keyword evidence="2" id="KW-0645">Protease</keyword>
<dbReference type="PROSITE" id="PS51767">
    <property type="entry name" value="PEPTIDASE_A1"/>
    <property type="match status" value="2"/>
</dbReference>
<name>A0A7J6MBZ0_PEROL</name>
<feature type="domain" description="Peptidase A1" evidence="6">
    <location>
        <begin position="30"/>
        <end position="376"/>
    </location>
</feature>
<dbReference type="Pfam" id="PF00026">
    <property type="entry name" value="Asp"/>
    <property type="match status" value="2"/>
</dbReference>
<feature type="signal peptide" evidence="5">
    <location>
        <begin position="1"/>
        <end position="22"/>
    </location>
</feature>
<keyword evidence="4" id="KW-0378">Hydrolase</keyword>
<gene>
    <name evidence="7" type="ORF">FOZ61_005428</name>
</gene>
<dbReference type="OrthoDB" id="28208at2759"/>
<evidence type="ECO:0000256" key="2">
    <source>
        <dbReference type="ARBA" id="ARBA00022670"/>
    </source>
</evidence>
<feature type="chain" id="PRO_5029853492" description="Peptidase A1 domain-containing protein" evidence="5">
    <location>
        <begin position="23"/>
        <end position="849"/>
    </location>
</feature>
<dbReference type="InterPro" id="IPR033121">
    <property type="entry name" value="PEPTIDASE_A1"/>
</dbReference>
<dbReference type="InterPro" id="IPR021109">
    <property type="entry name" value="Peptidase_aspartic_dom_sf"/>
</dbReference>
<comment type="similarity">
    <text evidence="1">Belongs to the peptidase A1 family.</text>
</comment>
<dbReference type="Proteomes" id="UP000570595">
    <property type="component" value="Unassembled WGS sequence"/>
</dbReference>
<dbReference type="PANTHER" id="PTHR47966:SF51">
    <property type="entry name" value="BETA-SITE APP-CLEAVING ENZYME, ISOFORM A-RELATED"/>
    <property type="match status" value="1"/>
</dbReference>
<evidence type="ECO:0000313" key="8">
    <source>
        <dbReference type="Proteomes" id="UP000570595"/>
    </source>
</evidence>
<evidence type="ECO:0000256" key="5">
    <source>
        <dbReference type="SAM" id="SignalP"/>
    </source>
</evidence>
<keyword evidence="5" id="KW-0732">Signal</keyword>
<keyword evidence="3" id="KW-0064">Aspartyl protease</keyword>
<dbReference type="InterPro" id="IPR001461">
    <property type="entry name" value="Aspartic_peptidase_A1"/>
</dbReference>
<organism evidence="7 8">
    <name type="scientific">Perkinsus olseni</name>
    <name type="common">Perkinsus atlanticus</name>
    <dbReference type="NCBI Taxonomy" id="32597"/>
    <lineage>
        <taxon>Eukaryota</taxon>
        <taxon>Sar</taxon>
        <taxon>Alveolata</taxon>
        <taxon>Perkinsozoa</taxon>
        <taxon>Perkinsea</taxon>
        <taxon>Perkinsida</taxon>
        <taxon>Perkinsidae</taxon>
        <taxon>Perkinsus</taxon>
    </lineage>
</organism>
<proteinExistence type="inferred from homology"/>
<dbReference type="EMBL" id="JABAHT010000030">
    <property type="protein sequence ID" value="KAF4668917.1"/>
    <property type="molecule type" value="Genomic_DNA"/>
</dbReference>
<protein>
    <recommendedName>
        <fullName evidence="6">Peptidase A1 domain-containing protein</fullName>
    </recommendedName>
</protein>
<dbReference type="SUPFAM" id="SSF50630">
    <property type="entry name" value="Acid proteases"/>
    <property type="match status" value="2"/>
</dbReference>
<dbReference type="PANTHER" id="PTHR47966">
    <property type="entry name" value="BETA-SITE APP-CLEAVING ENZYME, ISOFORM A-RELATED"/>
    <property type="match status" value="1"/>
</dbReference>
<comment type="caution">
    <text evidence="7">The sequence shown here is derived from an EMBL/GenBank/DDBJ whole genome shotgun (WGS) entry which is preliminary data.</text>
</comment>
<dbReference type="InterPro" id="IPR034164">
    <property type="entry name" value="Pepsin-like_dom"/>
</dbReference>
<sequence>MLMVRKLTHTAHIGVLLVLLRGEPITLPLTKSRVPLALDNQTVNLIVDSGCAASFAIYGPWYEGLYGFGSCRNLTTGCYFCPEHNPCEDILLRRRRQVRFGSGESYEYVRHKVTLALGNMTTSEFNFPLVVGYGNTAGIKYRIVGNLGLSIGRKGIPETFLEQLKRKKIISKLSYSIRANGRGRRISGTLELGSSDTSGDQYVPFGRERDALNRKITIPLWPLRLLDFLGDLSKQHGETGDAIRRHAPEPAIVDTGALSLTLPATDFDRIRGAIQKAMPRGMIVADEIVWRDPATGFNMVKEEAVPYLPTLAFDIGEAPHMVDIRIKPEHYIHSCDSRRCVLDIKPQRSEGLKLGHPFFRACSVKFDLEESIIYLSLQKQTSHPSAAPRLLRLANANPVACGVSQPRLAVGCPFSLTHGILADISDSRECCIHTGARTLDGLCAPLPRGMFISVDSRSLLSQEASNRAFISSGRGSRSPYRVDNHVFPLTLDNQTLNFAADSGSAASFAIYGPWYEGVYGVGSCSTLKTGCYFCPKHNPCEDIMRREIIRVRFGSGEVSRYVMHSLTLSVGNKTIQGLRLGLVLGYTKTLDINFPLCAYLGLSMGREDGLPTFLEELRRKNVISKLSYSIQADNGGDAYISGTLSLGDSHRNAASYVSFSGDLAFFGKEITIPMWPLRILNYHGDLSRQRNVTGDTLRRHAPESAIVDTGDSSIVLPPSDFDRIIRVTKDAISRKMLAIDKPIWSNPLTGFNMVKEEAVPYLPTLAFDIGEAPHMVDIRIKPEHYVHSCRSGTCVIDIHPQGTGIATLGHPIFRAYTVKFDLTDSRVYFLPLVEKWKLASAVSRAVLKL</sequence>
<dbReference type="GO" id="GO:0006508">
    <property type="term" value="P:proteolysis"/>
    <property type="evidence" value="ECO:0007669"/>
    <property type="project" value="UniProtKB-KW"/>
</dbReference>
<evidence type="ECO:0000256" key="4">
    <source>
        <dbReference type="ARBA" id="ARBA00022801"/>
    </source>
</evidence>
<dbReference type="CDD" id="cd05471">
    <property type="entry name" value="pepsin_like"/>
    <property type="match status" value="1"/>
</dbReference>
<evidence type="ECO:0000256" key="1">
    <source>
        <dbReference type="ARBA" id="ARBA00007447"/>
    </source>
</evidence>
<dbReference type="GO" id="GO:0004190">
    <property type="term" value="F:aspartic-type endopeptidase activity"/>
    <property type="evidence" value="ECO:0007669"/>
    <property type="project" value="UniProtKB-KW"/>
</dbReference>
<evidence type="ECO:0000259" key="6">
    <source>
        <dbReference type="PROSITE" id="PS51767"/>
    </source>
</evidence>
<dbReference type="Gene3D" id="2.40.70.10">
    <property type="entry name" value="Acid Proteases"/>
    <property type="match status" value="3"/>
</dbReference>
<evidence type="ECO:0000256" key="3">
    <source>
        <dbReference type="ARBA" id="ARBA00022750"/>
    </source>
</evidence>
<reference evidence="7 8" key="1">
    <citation type="submission" date="2020-04" db="EMBL/GenBank/DDBJ databases">
        <title>Perkinsus olseni comparative genomics.</title>
        <authorList>
            <person name="Bogema D.R."/>
        </authorList>
    </citation>
    <scope>NUCLEOTIDE SEQUENCE [LARGE SCALE GENOMIC DNA]</scope>
    <source>
        <strain evidence="7">ATCC PRA-179</strain>
    </source>
</reference>
<evidence type="ECO:0000313" key="7">
    <source>
        <dbReference type="EMBL" id="KAF4668917.1"/>
    </source>
</evidence>
<dbReference type="AlphaFoldDB" id="A0A7J6MBZ0"/>
<feature type="domain" description="Peptidase A1" evidence="6">
    <location>
        <begin position="485"/>
        <end position="830"/>
    </location>
</feature>
<accession>A0A7J6MBZ0</accession>